<dbReference type="PROSITE" id="PS50937">
    <property type="entry name" value="HTH_MERR_2"/>
    <property type="match status" value="1"/>
</dbReference>
<dbReference type="Proteomes" id="UP000325827">
    <property type="component" value="Unassembled WGS sequence"/>
</dbReference>
<comment type="caution">
    <text evidence="3">The sequence shown here is derived from an EMBL/GenBank/DDBJ whole genome shotgun (WGS) entry which is preliminary data.</text>
</comment>
<dbReference type="SUPFAM" id="SSF46955">
    <property type="entry name" value="Putative DNA-binding domain"/>
    <property type="match status" value="1"/>
</dbReference>
<proteinExistence type="predicted"/>
<dbReference type="RefSeq" id="WP_150449419.1">
    <property type="nucleotide sequence ID" value="NZ_VYSA01000002.1"/>
</dbReference>
<dbReference type="NCBIfam" id="NF047375">
    <property type="entry name" value="HeatShock_HspR"/>
    <property type="match status" value="1"/>
</dbReference>
<dbReference type="EMBL" id="VYSA01000002">
    <property type="protein sequence ID" value="KAA9108387.1"/>
    <property type="molecule type" value="Genomic_DNA"/>
</dbReference>
<dbReference type="GO" id="GO:0003677">
    <property type="term" value="F:DNA binding"/>
    <property type="evidence" value="ECO:0007669"/>
    <property type="project" value="UniProtKB-KW"/>
</dbReference>
<evidence type="ECO:0000313" key="4">
    <source>
        <dbReference type="Proteomes" id="UP000325827"/>
    </source>
</evidence>
<dbReference type="OrthoDB" id="5345718at2"/>
<gene>
    <name evidence="3" type="ORF">F6B43_13470</name>
</gene>
<dbReference type="Pfam" id="PF13411">
    <property type="entry name" value="MerR_1"/>
    <property type="match status" value="1"/>
</dbReference>
<dbReference type="PANTHER" id="PTHR30204:SF58">
    <property type="entry name" value="HTH-TYPE TRANSCRIPTIONAL REGULATOR YFMP"/>
    <property type="match status" value="1"/>
</dbReference>
<dbReference type="InterPro" id="IPR000551">
    <property type="entry name" value="MerR-type_HTH_dom"/>
</dbReference>
<reference evidence="4" key="1">
    <citation type="submission" date="2019-09" db="EMBL/GenBank/DDBJ databases">
        <title>Mumia zhuanghuii sp. nov. isolated from the intestinal contents of plateau pika (Ochotona curzoniae) in the Qinghai-Tibet plateau of China.</title>
        <authorList>
            <person name="Tian Z."/>
        </authorList>
    </citation>
    <scope>NUCLEOTIDE SEQUENCE [LARGE SCALE GENOMIC DNA]</scope>
    <source>
        <strain evidence="4">JCM 30598</strain>
    </source>
</reference>
<dbReference type="SMART" id="SM00422">
    <property type="entry name" value="HTH_MERR"/>
    <property type="match status" value="1"/>
</dbReference>
<organism evidence="3 4">
    <name type="scientific">Microbacterium rhizomatis</name>
    <dbReference type="NCBI Taxonomy" id="1631477"/>
    <lineage>
        <taxon>Bacteria</taxon>
        <taxon>Bacillati</taxon>
        <taxon>Actinomycetota</taxon>
        <taxon>Actinomycetes</taxon>
        <taxon>Micrococcales</taxon>
        <taxon>Microbacteriaceae</taxon>
        <taxon>Microbacterium</taxon>
    </lineage>
</organism>
<dbReference type="InterPro" id="IPR009061">
    <property type="entry name" value="DNA-bd_dom_put_sf"/>
</dbReference>
<name>A0A5J5J1Y7_9MICO</name>
<dbReference type="PANTHER" id="PTHR30204">
    <property type="entry name" value="REDOX-CYCLING DRUG-SENSING TRANSCRIPTIONAL ACTIVATOR SOXR"/>
    <property type="match status" value="1"/>
</dbReference>
<protein>
    <submittedName>
        <fullName evidence="3">MerR family transcriptional regulator</fullName>
    </submittedName>
</protein>
<evidence type="ECO:0000313" key="3">
    <source>
        <dbReference type="EMBL" id="KAA9108387.1"/>
    </source>
</evidence>
<dbReference type="AlphaFoldDB" id="A0A5J5J1Y7"/>
<sequence length="156" mass="17660">MFDDDQLDEDSPILAIAAAAELAGMHPQTLRQYDRIGLVVPARTQGGSRRYSLRHVQQLREVARMSSEGMSLPAIARIIELEDRVRELHFRVRDLEARVQAELQNRPGARVFAAGTSGSVISLRHGTRVRRTREVMLWQPRRPLDLGPTPDDLDED</sequence>
<evidence type="ECO:0000256" key="1">
    <source>
        <dbReference type="ARBA" id="ARBA00023125"/>
    </source>
</evidence>
<feature type="domain" description="HTH merR-type" evidence="2">
    <location>
        <begin position="16"/>
        <end position="81"/>
    </location>
</feature>
<dbReference type="InterPro" id="IPR047057">
    <property type="entry name" value="MerR_fam"/>
</dbReference>
<accession>A0A5J5J1Y7</accession>
<keyword evidence="1" id="KW-0238">DNA-binding</keyword>
<evidence type="ECO:0000259" key="2">
    <source>
        <dbReference type="PROSITE" id="PS50937"/>
    </source>
</evidence>
<dbReference type="GO" id="GO:0003700">
    <property type="term" value="F:DNA-binding transcription factor activity"/>
    <property type="evidence" value="ECO:0007669"/>
    <property type="project" value="InterPro"/>
</dbReference>
<dbReference type="Gene3D" id="1.10.1660.10">
    <property type="match status" value="1"/>
</dbReference>
<keyword evidence="4" id="KW-1185">Reference proteome</keyword>